<evidence type="ECO:0000256" key="1">
    <source>
        <dbReference type="SAM" id="Coils"/>
    </source>
</evidence>
<dbReference type="AlphaFoldDB" id="A0A840U430"/>
<reference evidence="2 3" key="1">
    <citation type="submission" date="2020-08" db="EMBL/GenBank/DDBJ databases">
        <title>Genomic Encyclopedia of Type Strains, Phase IV (KMG-IV): sequencing the most valuable type-strain genomes for metagenomic binning, comparative biology and taxonomic classification.</title>
        <authorList>
            <person name="Goeker M."/>
        </authorList>
    </citation>
    <scope>NUCLEOTIDE SEQUENCE [LARGE SCALE GENOMIC DNA]</scope>
    <source>
        <strain evidence="2 3">DSM 105074</strain>
    </source>
</reference>
<organism evidence="2 3">
    <name type="scientific">Rhabdobacter roseus</name>
    <dbReference type="NCBI Taxonomy" id="1655419"/>
    <lineage>
        <taxon>Bacteria</taxon>
        <taxon>Pseudomonadati</taxon>
        <taxon>Bacteroidota</taxon>
        <taxon>Cytophagia</taxon>
        <taxon>Cytophagales</taxon>
        <taxon>Cytophagaceae</taxon>
        <taxon>Rhabdobacter</taxon>
    </lineage>
</organism>
<evidence type="ECO:0008006" key="4">
    <source>
        <dbReference type="Google" id="ProtNLM"/>
    </source>
</evidence>
<sequence>MFSERLKLFIDYTGRSINSFEISIGVSKGAIFKPIANKKTIGVEMLDKIISKYPELNIEWLISGQGEMLKGVQASQDPKGEMRVIPNSNQVLIDKDELLELQKIALRREKEDKEKAQKQLEQLKND</sequence>
<proteinExistence type="predicted"/>
<evidence type="ECO:0000313" key="2">
    <source>
        <dbReference type="EMBL" id="MBB5287088.1"/>
    </source>
</evidence>
<name>A0A840U430_9BACT</name>
<comment type="caution">
    <text evidence="2">The sequence shown here is derived from an EMBL/GenBank/DDBJ whole genome shotgun (WGS) entry which is preliminary data.</text>
</comment>
<protein>
    <recommendedName>
        <fullName evidence="4">XRE family transcriptional regulator</fullName>
    </recommendedName>
</protein>
<evidence type="ECO:0000313" key="3">
    <source>
        <dbReference type="Proteomes" id="UP000557307"/>
    </source>
</evidence>
<dbReference type="RefSeq" id="WP_184178849.1">
    <property type="nucleotide sequence ID" value="NZ_JACHGF010000014.1"/>
</dbReference>
<feature type="coiled-coil region" evidence="1">
    <location>
        <begin position="99"/>
        <end position="126"/>
    </location>
</feature>
<keyword evidence="3" id="KW-1185">Reference proteome</keyword>
<keyword evidence="1" id="KW-0175">Coiled coil</keyword>
<dbReference type="Proteomes" id="UP000557307">
    <property type="component" value="Unassembled WGS sequence"/>
</dbReference>
<gene>
    <name evidence="2" type="ORF">HNQ92_005250</name>
</gene>
<accession>A0A840U430</accession>
<dbReference type="EMBL" id="JACHGF010000014">
    <property type="protein sequence ID" value="MBB5287088.1"/>
    <property type="molecule type" value="Genomic_DNA"/>
</dbReference>